<evidence type="ECO:0000313" key="5">
    <source>
        <dbReference type="Proteomes" id="UP000188879"/>
    </source>
</evidence>
<reference evidence="4 5" key="1">
    <citation type="submission" date="2016-10" db="EMBL/GenBank/DDBJ databases">
        <title>Draft Genome sequence of Roseomonas sp. strain M3.</title>
        <authorList>
            <person name="Subhash Y."/>
            <person name="Lee S."/>
        </authorList>
    </citation>
    <scope>NUCLEOTIDE SEQUENCE [LARGE SCALE GENOMIC DNA]</scope>
    <source>
        <strain evidence="4 5">M3</strain>
    </source>
</reference>
<evidence type="ECO:0000313" key="4">
    <source>
        <dbReference type="EMBL" id="ONG58855.1"/>
    </source>
</evidence>
<keyword evidence="2" id="KW-1005">Bacterial flagellum biogenesis</keyword>
<dbReference type="InterPro" id="IPR009967">
    <property type="entry name" value="Flagellum_FlbT"/>
</dbReference>
<evidence type="ECO:0000256" key="1">
    <source>
        <dbReference type="ARBA" id="ARBA00022491"/>
    </source>
</evidence>
<dbReference type="GO" id="GO:0048027">
    <property type="term" value="F:mRNA 5'-UTR binding"/>
    <property type="evidence" value="ECO:0007669"/>
    <property type="project" value="InterPro"/>
</dbReference>
<keyword evidence="3" id="KW-0694">RNA-binding</keyword>
<dbReference type="AlphaFoldDB" id="A0A1V2HA90"/>
<dbReference type="GO" id="GO:1902209">
    <property type="term" value="P:negative regulation of bacterial-type flagellum assembly"/>
    <property type="evidence" value="ECO:0007669"/>
    <property type="project" value="InterPro"/>
</dbReference>
<keyword evidence="5" id="KW-1185">Reference proteome</keyword>
<evidence type="ECO:0008006" key="6">
    <source>
        <dbReference type="Google" id="ProtNLM"/>
    </source>
</evidence>
<organism evidence="4 5">
    <name type="scientific">Teichococcus deserti</name>
    <dbReference type="NCBI Taxonomy" id="1817963"/>
    <lineage>
        <taxon>Bacteria</taxon>
        <taxon>Pseudomonadati</taxon>
        <taxon>Pseudomonadota</taxon>
        <taxon>Alphaproteobacteria</taxon>
        <taxon>Acetobacterales</taxon>
        <taxon>Roseomonadaceae</taxon>
        <taxon>Roseomonas</taxon>
    </lineage>
</organism>
<dbReference type="GO" id="GO:0006402">
    <property type="term" value="P:mRNA catabolic process"/>
    <property type="evidence" value="ECO:0007669"/>
    <property type="project" value="InterPro"/>
</dbReference>
<name>A0A1V2HA90_9PROT</name>
<dbReference type="Proteomes" id="UP000188879">
    <property type="component" value="Unassembled WGS sequence"/>
</dbReference>
<dbReference type="EMBL" id="MLCO01000011">
    <property type="protein sequence ID" value="ONG58855.1"/>
    <property type="molecule type" value="Genomic_DNA"/>
</dbReference>
<evidence type="ECO:0000256" key="2">
    <source>
        <dbReference type="ARBA" id="ARBA00022795"/>
    </source>
</evidence>
<evidence type="ECO:0000256" key="3">
    <source>
        <dbReference type="ARBA" id="ARBA00022884"/>
    </source>
</evidence>
<dbReference type="Pfam" id="PF07378">
    <property type="entry name" value="FlbT"/>
    <property type="match status" value="1"/>
</dbReference>
<dbReference type="RefSeq" id="WP_076955658.1">
    <property type="nucleotide sequence ID" value="NZ_MLCO01000011.1"/>
</dbReference>
<accession>A0A1V2HA90</accession>
<sequence length="151" mass="16365">MSETRSPRGAGRLVLDLRAGDRMLVNGAALQFKTRTSVMLSNRARFLFGKQIMSPEDARTPARRVYFAIQAAYIAEEDERDQFVAMARGLADEYAAATTSATARSVLALAIADLEIGDCWEAMRRVRVLFPHDDAMLNASAGAPVSAAAPS</sequence>
<dbReference type="GO" id="GO:0044781">
    <property type="term" value="P:bacterial-type flagellum organization"/>
    <property type="evidence" value="ECO:0007669"/>
    <property type="project" value="UniProtKB-KW"/>
</dbReference>
<comment type="caution">
    <text evidence="4">The sequence shown here is derived from an EMBL/GenBank/DDBJ whole genome shotgun (WGS) entry which is preliminary data.</text>
</comment>
<proteinExistence type="predicted"/>
<keyword evidence="1" id="KW-0678">Repressor</keyword>
<dbReference type="OrthoDB" id="8561314at2"/>
<gene>
    <name evidence="4" type="ORF">BKE38_01745</name>
</gene>
<protein>
    <recommendedName>
        <fullName evidence="6">Flagellar biosynthesis repressor FlbT</fullName>
    </recommendedName>
</protein>